<dbReference type="Pfam" id="PF08777">
    <property type="entry name" value="RRM_3"/>
    <property type="match status" value="1"/>
</dbReference>
<dbReference type="Gene3D" id="3.30.70.330">
    <property type="match status" value="2"/>
</dbReference>
<dbReference type="Gene3D" id="1.10.10.10">
    <property type="entry name" value="Winged helix-like DNA-binding domain superfamily/Winged helix DNA-binding domain"/>
    <property type="match status" value="1"/>
</dbReference>
<feature type="domain" description="RRM" evidence="6">
    <location>
        <begin position="159"/>
        <end position="234"/>
    </location>
</feature>
<dbReference type="SUPFAM" id="SSF54928">
    <property type="entry name" value="RNA-binding domain, RBD"/>
    <property type="match status" value="1"/>
</dbReference>
<feature type="domain" description="HTH La-type RNA-binding" evidence="7">
    <location>
        <begin position="55"/>
        <end position="147"/>
    </location>
</feature>
<dbReference type="InterPro" id="IPR000504">
    <property type="entry name" value="RRM_dom"/>
</dbReference>
<sequence length="426" mass="48694">MSDEVKVESKVDSNSAESESKPNVDDDVKMEPKETNGSTEKESKPKVVDDVKEDLGPPNALEKKIIKQIEYYFGDINLPRDKFLQDEMKLEDGWVSLTTMTKFNRLKQLTTNHKIIATALRKSDSGLIQISKDNVFIRRNPDMPIPENTEERRNDFNDRSAYVKGFPLNASLDVLIAYFEKIAPVDTVYMRRDQDKKFKGSVFITFTKKEDVEKFLAEPETKYEDAVLIKKSKNEYFKERDEKLKQKKLEQLRRKKEDQQKREDEANKKMQDNITHGAVIHLTGITKEDTTLEGLKTYFSDYGTVAWVDFEKGDNQAWVRFGEADTAKAALDKIKADHEGKLEVQGCVLEGRVLEGDEELDHWRKIFKDMADSRNRNKFNRKRKFGRGGYGGSRGKRRRDGDGGDDDGEDGEGDGSDGGEGDEAGD</sequence>
<accession>A0A8B8CXP5</accession>
<keyword evidence="9" id="KW-1185">Reference proteome</keyword>
<dbReference type="GO" id="GO:0005829">
    <property type="term" value="C:cytosol"/>
    <property type="evidence" value="ECO:0007669"/>
    <property type="project" value="TreeGrafter"/>
</dbReference>
<feature type="region of interest" description="Disordered" evidence="5">
    <location>
        <begin position="1"/>
        <end position="57"/>
    </location>
</feature>
<feature type="region of interest" description="Disordered" evidence="5">
    <location>
        <begin position="381"/>
        <end position="426"/>
    </location>
</feature>
<dbReference type="InterPro" id="IPR035979">
    <property type="entry name" value="RBD_domain_sf"/>
</dbReference>
<dbReference type="CDD" id="cd12291">
    <property type="entry name" value="RRM1_La"/>
    <property type="match status" value="1"/>
</dbReference>
<dbReference type="Pfam" id="PF00076">
    <property type="entry name" value="RRM_1"/>
    <property type="match status" value="1"/>
</dbReference>
<organism evidence="9 10">
    <name type="scientific">Crassostrea virginica</name>
    <name type="common">Eastern oyster</name>
    <dbReference type="NCBI Taxonomy" id="6565"/>
    <lineage>
        <taxon>Eukaryota</taxon>
        <taxon>Metazoa</taxon>
        <taxon>Spiralia</taxon>
        <taxon>Lophotrochozoa</taxon>
        <taxon>Mollusca</taxon>
        <taxon>Bivalvia</taxon>
        <taxon>Autobranchia</taxon>
        <taxon>Pteriomorphia</taxon>
        <taxon>Ostreida</taxon>
        <taxon>Ostreoidea</taxon>
        <taxon>Ostreidae</taxon>
        <taxon>Crassostrea</taxon>
    </lineage>
</organism>
<dbReference type="PROSITE" id="PS51939">
    <property type="entry name" value="XRRM"/>
    <property type="match status" value="1"/>
</dbReference>
<evidence type="ECO:0000256" key="2">
    <source>
        <dbReference type="ARBA" id="ARBA00022884"/>
    </source>
</evidence>
<evidence type="ECO:0000259" key="6">
    <source>
        <dbReference type="PROSITE" id="PS50102"/>
    </source>
</evidence>
<dbReference type="InterPro" id="IPR036388">
    <property type="entry name" value="WH-like_DNA-bd_sf"/>
</dbReference>
<dbReference type="RefSeq" id="XP_022320647.1">
    <property type="nucleotide sequence ID" value="XM_022464939.1"/>
</dbReference>
<comment type="subcellular location">
    <subcellularLocation>
        <location evidence="1">Nucleus</location>
    </subcellularLocation>
</comment>
<evidence type="ECO:0000313" key="9">
    <source>
        <dbReference type="Proteomes" id="UP000694844"/>
    </source>
</evidence>
<dbReference type="GO" id="GO:0045727">
    <property type="term" value="P:positive regulation of translation"/>
    <property type="evidence" value="ECO:0007669"/>
    <property type="project" value="TreeGrafter"/>
</dbReference>
<dbReference type="GO" id="GO:0003729">
    <property type="term" value="F:mRNA binding"/>
    <property type="evidence" value="ECO:0007669"/>
    <property type="project" value="TreeGrafter"/>
</dbReference>
<evidence type="ECO:0000256" key="1">
    <source>
        <dbReference type="ARBA" id="ARBA00004123"/>
    </source>
</evidence>
<dbReference type="InterPro" id="IPR036390">
    <property type="entry name" value="WH_DNA-bd_sf"/>
</dbReference>
<evidence type="ECO:0000259" key="7">
    <source>
        <dbReference type="PROSITE" id="PS50961"/>
    </source>
</evidence>
<dbReference type="GO" id="GO:0008033">
    <property type="term" value="P:tRNA processing"/>
    <property type="evidence" value="ECO:0007669"/>
    <property type="project" value="TreeGrafter"/>
</dbReference>
<dbReference type="SMART" id="SM00715">
    <property type="entry name" value="LA"/>
    <property type="match status" value="1"/>
</dbReference>
<dbReference type="GeneID" id="111122904"/>
<feature type="region of interest" description="Disordered" evidence="5">
    <location>
        <begin position="248"/>
        <end position="269"/>
    </location>
</feature>
<dbReference type="KEGG" id="cvn:111122904"/>
<dbReference type="InterPro" id="IPR045180">
    <property type="entry name" value="La_dom_prot"/>
</dbReference>
<feature type="domain" description="RRM" evidence="6">
    <location>
        <begin position="278"/>
        <end position="355"/>
    </location>
</feature>
<name>A0A8B8CXP5_CRAVI</name>
<keyword evidence="3" id="KW-0539">Nucleus</keyword>
<dbReference type="GO" id="GO:1990904">
    <property type="term" value="C:ribonucleoprotein complex"/>
    <property type="evidence" value="ECO:0007669"/>
    <property type="project" value="UniProtKB-UniRule"/>
</dbReference>
<evidence type="ECO:0000256" key="4">
    <source>
        <dbReference type="PROSITE-ProRule" id="PRU00332"/>
    </source>
</evidence>
<dbReference type="PROSITE" id="PS50102">
    <property type="entry name" value="RRM"/>
    <property type="match status" value="2"/>
</dbReference>
<evidence type="ECO:0000313" key="10">
    <source>
        <dbReference type="RefSeq" id="XP_022320647.1"/>
    </source>
</evidence>
<evidence type="ECO:0000256" key="5">
    <source>
        <dbReference type="SAM" id="MobiDB-lite"/>
    </source>
</evidence>
<gene>
    <name evidence="10" type="primary">LOC111122904</name>
</gene>
<protein>
    <submittedName>
        <fullName evidence="10">Lupus La protein homolog</fullName>
    </submittedName>
</protein>
<feature type="compositionally biased region" description="Basic and acidic residues" evidence="5">
    <location>
        <begin position="1"/>
        <end position="11"/>
    </location>
</feature>
<dbReference type="SUPFAM" id="SSF46785">
    <property type="entry name" value="Winged helix' DNA-binding domain"/>
    <property type="match status" value="1"/>
</dbReference>
<feature type="compositionally biased region" description="Basic and acidic residues" evidence="5">
    <location>
        <begin position="18"/>
        <end position="57"/>
    </location>
</feature>
<keyword evidence="2 4" id="KW-0694">RNA-binding</keyword>
<feature type="domain" description="XRRM" evidence="8">
    <location>
        <begin position="273"/>
        <end position="396"/>
    </location>
</feature>
<dbReference type="PANTHER" id="PTHR22792">
    <property type="entry name" value="LUPUS LA PROTEIN-RELATED"/>
    <property type="match status" value="1"/>
</dbReference>
<dbReference type="GO" id="GO:0010494">
    <property type="term" value="C:cytoplasmic stress granule"/>
    <property type="evidence" value="ECO:0007669"/>
    <property type="project" value="TreeGrafter"/>
</dbReference>
<dbReference type="Proteomes" id="UP000694844">
    <property type="component" value="Chromosome 3"/>
</dbReference>
<dbReference type="Pfam" id="PF05383">
    <property type="entry name" value="La"/>
    <property type="match status" value="1"/>
</dbReference>
<dbReference type="PROSITE" id="PS50961">
    <property type="entry name" value="HTH_LA"/>
    <property type="match status" value="1"/>
</dbReference>
<dbReference type="InterPro" id="IPR002344">
    <property type="entry name" value="Lupus_La"/>
</dbReference>
<proteinExistence type="predicted"/>
<dbReference type="GO" id="GO:0005634">
    <property type="term" value="C:nucleus"/>
    <property type="evidence" value="ECO:0007669"/>
    <property type="project" value="UniProtKB-SubCell"/>
</dbReference>
<evidence type="ECO:0000256" key="3">
    <source>
        <dbReference type="ARBA" id="ARBA00023242"/>
    </source>
</evidence>
<dbReference type="OrthoDB" id="439993at2759"/>
<feature type="compositionally biased region" description="Acidic residues" evidence="5">
    <location>
        <begin position="403"/>
        <end position="426"/>
    </location>
</feature>
<evidence type="ECO:0000259" key="8">
    <source>
        <dbReference type="PROSITE" id="PS51939"/>
    </source>
</evidence>
<dbReference type="InterPro" id="IPR012677">
    <property type="entry name" value="Nucleotide-bd_a/b_plait_sf"/>
</dbReference>
<dbReference type="PANTHER" id="PTHR22792:SF166">
    <property type="entry name" value="LUPUS LA PROTEIN HOMOLOG"/>
    <property type="match status" value="1"/>
</dbReference>
<reference evidence="10" key="1">
    <citation type="submission" date="2025-08" db="UniProtKB">
        <authorList>
            <consortium name="RefSeq"/>
        </authorList>
    </citation>
    <scope>IDENTIFICATION</scope>
    <source>
        <tissue evidence="10">Whole sample</tissue>
    </source>
</reference>
<dbReference type="SMART" id="SM00360">
    <property type="entry name" value="RRM"/>
    <property type="match status" value="2"/>
</dbReference>
<dbReference type="PRINTS" id="PR00302">
    <property type="entry name" value="LUPUSLA"/>
</dbReference>
<dbReference type="InterPro" id="IPR006630">
    <property type="entry name" value="La_HTH"/>
</dbReference>
<dbReference type="InterPro" id="IPR014886">
    <property type="entry name" value="La_xRRM"/>
</dbReference>
<dbReference type="AlphaFoldDB" id="A0A8B8CXP5"/>